<dbReference type="InterPro" id="IPR000086">
    <property type="entry name" value="NUDIX_hydrolase_dom"/>
</dbReference>
<organism evidence="2 3">
    <name type="scientific">Paludibacterium paludis</name>
    <dbReference type="NCBI Taxonomy" id="1225769"/>
    <lineage>
        <taxon>Bacteria</taxon>
        <taxon>Pseudomonadati</taxon>
        <taxon>Pseudomonadota</taxon>
        <taxon>Betaproteobacteria</taxon>
        <taxon>Neisseriales</taxon>
        <taxon>Chromobacteriaceae</taxon>
        <taxon>Paludibacterium</taxon>
    </lineage>
</organism>
<name>A0A918NWY1_9NEIS</name>
<sequence>MNPQSINGVLVSPEGDLLLMLNDQDQWVLPGGNLKDGEDARDSLARQFHEQLGLRVSVLGTLAGEGSAVETRLCELSGEFRPRLDLAVKRIGLFSHDRLPAELQAPLRAGLERLARHGAAHAGTAVGKERFAAAALTAV</sequence>
<reference evidence="2" key="1">
    <citation type="journal article" date="2014" name="Int. J. Syst. Evol. Microbiol.">
        <title>Complete genome sequence of Corynebacterium casei LMG S-19264T (=DSM 44701T), isolated from a smear-ripened cheese.</title>
        <authorList>
            <consortium name="US DOE Joint Genome Institute (JGI-PGF)"/>
            <person name="Walter F."/>
            <person name="Albersmeier A."/>
            <person name="Kalinowski J."/>
            <person name="Ruckert C."/>
        </authorList>
    </citation>
    <scope>NUCLEOTIDE SEQUENCE</scope>
    <source>
        <strain evidence="2">KCTC 32182</strain>
    </source>
</reference>
<reference evidence="2" key="2">
    <citation type="submission" date="2020-09" db="EMBL/GenBank/DDBJ databases">
        <authorList>
            <person name="Sun Q."/>
            <person name="Kim S."/>
        </authorList>
    </citation>
    <scope>NUCLEOTIDE SEQUENCE</scope>
    <source>
        <strain evidence="2">KCTC 32182</strain>
    </source>
</reference>
<dbReference type="Proteomes" id="UP000645257">
    <property type="component" value="Unassembled WGS sequence"/>
</dbReference>
<dbReference type="Gene3D" id="3.90.79.10">
    <property type="entry name" value="Nucleoside Triphosphate Pyrophosphohydrolase"/>
    <property type="match status" value="1"/>
</dbReference>
<feature type="domain" description="Nudix hydrolase" evidence="1">
    <location>
        <begin position="4"/>
        <end position="99"/>
    </location>
</feature>
<dbReference type="RefSeq" id="WP_189530128.1">
    <property type="nucleotide sequence ID" value="NZ_BMYX01000001.1"/>
</dbReference>
<dbReference type="GO" id="GO:0003824">
    <property type="term" value="F:catalytic activity"/>
    <property type="evidence" value="ECO:0007669"/>
    <property type="project" value="UniProtKB-ARBA"/>
</dbReference>
<comment type="caution">
    <text evidence="2">The sequence shown here is derived from an EMBL/GenBank/DDBJ whole genome shotgun (WGS) entry which is preliminary data.</text>
</comment>
<evidence type="ECO:0000313" key="2">
    <source>
        <dbReference type="EMBL" id="GGY03046.1"/>
    </source>
</evidence>
<keyword evidence="3" id="KW-1185">Reference proteome</keyword>
<dbReference type="InterPro" id="IPR015797">
    <property type="entry name" value="NUDIX_hydrolase-like_dom_sf"/>
</dbReference>
<dbReference type="EMBL" id="BMYX01000001">
    <property type="protein sequence ID" value="GGY03046.1"/>
    <property type="molecule type" value="Genomic_DNA"/>
</dbReference>
<accession>A0A918NWY1</accession>
<gene>
    <name evidence="2" type="ORF">GCM10011289_01560</name>
</gene>
<dbReference type="AlphaFoldDB" id="A0A918NWY1"/>
<proteinExistence type="predicted"/>
<evidence type="ECO:0000259" key="1">
    <source>
        <dbReference type="Pfam" id="PF00293"/>
    </source>
</evidence>
<dbReference type="SUPFAM" id="SSF55811">
    <property type="entry name" value="Nudix"/>
    <property type="match status" value="1"/>
</dbReference>
<protein>
    <recommendedName>
        <fullName evidence="1">Nudix hydrolase domain-containing protein</fullName>
    </recommendedName>
</protein>
<evidence type="ECO:0000313" key="3">
    <source>
        <dbReference type="Proteomes" id="UP000645257"/>
    </source>
</evidence>
<dbReference type="Pfam" id="PF00293">
    <property type="entry name" value="NUDIX"/>
    <property type="match status" value="1"/>
</dbReference>